<evidence type="ECO:0000313" key="4">
    <source>
        <dbReference type="Proteomes" id="UP000295705"/>
    </source>
</evidence>
<name>A0A4R6UNE0_9PSEU</name>
<feature type="compositionally biased region" description="Low complexity" evidence="1">
    <location>
        <begin position="1"/>
        <end position="16"/>
    </location>
</feature>
<reference evidence="3 4" key="1">
    <citation type="submission" date="2019-03" db="EMBL/GenBank/DDBJ databases">
        <title>Genomic Encyclopedia of Type Strains, Phase IV (KMG-IV): sequencing the most valuable type-strain genomes for metagenomic binning, comparative biology and taxonomic classification.</title>
        <authorList>
            <person name="Goeker M."/>
        </authorList>
    </citation>
    <scope>NUCLEOTIDE SEQUENCE [LARGE SCALE GENOMIC DNA]</scope>
    <source>
        <strain evidence="3 4">DSM 45775</strain>
    </source>
</reference>
<dbReference type="RefSeq" id="WP_166660174.1">
    <property type="nucleotide sequence ID" value="NZ_BAABHR010000070.1"/>
</dbReference>
<evidence type="ECO:0000256" key="2">
    <source>
        <dbReference type="SAM" id="Phobius"/>
    </source>
</evidence>
<protein>
    <submittedName>
        <fullName evidence="3">Uncharacterized protein</fullName>
    </submittedName>
</protein>
<sequence length="146" mass="14868">MTVPDRAPVDPVAVTPPEEEPGRPGIVTAAIVVWVVLGVLMIGTAVLFAVGLLFGNLDPTTEPIAVVAAMIVLAAAGVGTVVGARRLRDGSRMARIGLTVLGAVLAVVGLVQVTFLGVGGVWFVAFAVGAVLLHLPAARAWFGRPT</sequence>
<keyword evidence="2" id="KW-1133">Transmembrane helix</keyword>
<feature type="transmembrane region" description="Helical" evidence="2">
    <location>
        <begin position="26"/>
        <end position="52"/>
    </location>
</feature>
<feature type="transmembrane region" description="Helical" evidence="2">
    <location>
        <begin position="96"/>
        <end position="115"/>
    </location>
</feature>
<keyword evidence="2" id="KW-0472">Membrane</keyword>
<feature type="region of interest" description="Disordered" evidence="1">
    <location>
        <begin position="1"/>
        <end position="21"/>
    </location>
</feature>
<proteinExistence type="predicted"/>
<gene>
    <name evidence="3" type="ORF">EV188_11569</name>
</gene>
<dbReference type="EMBL" id="SNYO01000015">
    <property type="protein sequence ID" value="TDQ46695.1"/>
    <property type="molecule type" value="Genomic_DNA"/>
</dbReference>
<evidence type="ECO:0000313" key="3">
    <source>
        <dbReference type="EMBL" id="TDQ46695.1"/>
    </source>
</evidence>
<dbReference type="AlphaFoldDB" id="A0A4R6UNE0"/>
<evidence type="ECO:0000256" key="1">
    <source>
        <dbReference type="SAM" id="MobiDB-lite"/>
    </source>
</evidence>
<organism evidence="3 4">
    <name type="scientific">Actinomycetospora succinea</name>
    <dbReference type="NCBI Taxonomy" id="663603"/>
    <lineage>
        <taxon>Bacteria</taxon>
        <taxon>Bacillati</taxon>
        <taxon>Actinomycetota</taxon>
        <taxon>Actinomycetes</taxon>
        <taxon>Pseudonocardiales</taxon>
        <taxon>Pseudonocardiaceae</taxon>
        <taxon>Actinomycetospora</taxon>
    </lineage>
</organism>
<dbReference type="Proteomes" id="UP000295705">
    <property type="component" value="Unassembled WGS sequence"/>
</dbReference>
<accession>A0A4R6UNE0</accession>
<keyword evidence="4" id="KW-1185">Reference proteome</keyword>
<feature type="transmembrane region" description="Helical" evidence="2">
    <location>
        <begin position="121"/>
        <end position="142"/>
    </location>
</feature>
<comment type="caution">
    <text evidence="3">The sequence shown here is derived from an EMBL/GenBank/DDBJ whole genome shotgun (WGS) entry which is preliminary data.</text>
</comment>
<feature type="transmembrane region" description="Helical" evidence="2">
    <location>
        <begin position="64"/>
        <end position="84"/>
    </location>
</feature>
<keyword evidence="2" id="KW-0812">Transmembrane</keyword>